<reference evidence="2" key="1">
    <citation type="submission" date="2023-03" db="EMBL/GenBank/DDBJ databases">
        <title>Massive genome expansion in bonnet fungi (Mycena s.s.) driven by repeated elements and novel gene families across ecological guilds.</title>
        <authorList>
            <consortium name="Lawrence Berkeley National Laboratory"/>
            <person name="Harder C.B."/>
            <person name="Miyauchi S."/>
            <person name="Viragh M."/>
            <person name="Kuo A."/>
            <person name="Thoen E."/>
            <person name="Andreopoulos B."/>
            <person name="Lu D."/>
            <person name="Skrede I."/>
            <person name="Drula E."/>
            <person name="Henrissat B."/>
            <person name="Morin E."/>
            <person name="Kohler A."/>
            <person name="Barry K."/>
            <person name="LaButti K."/>
            <person name="Morin E."/>
            <person name="Salamov A."/>
            <person name="Lipzen A."/>
            <person name="Mereny Z."/>
            <person name="Hegedus B."/>
            <person name="Baldrian P."/>
            <person name="Stursova M."/>
            <person name="Weitz H."/>
            <person name="Taylor A."/>
            <person name="Grigoriev I.V."/>
            <person name="Nagy L.G."/>
            <person name="Martin F."/>
            <person name="Kauserud H."/>
        </authorList>
    </citation>
    <scope>NUCLEOTIDE SEQUENCE</scope>
    <source>
        <strain evidence="2">9144</strain>
    </source>
</reference>
<comment type="caution">
    <text evidence="2">The sequence shown here is derived from an EMBL/GenBank/DDBJ whole genome shotgun (WGS) entry which is preliminary data.</text>
</comment>
<gene>
    <name evidence="2" type="ORF">GGX14DRAFT_463047</name>
</gene>
<evidence type="ECO:0000256" key="1">
    <source>
        <dbReference type="SAM" id="MobiDB-lite"/>
    </source>
</evidence>
<protein>
    <submittedName>
        <fullName evidence="2">Uncharacterized protein</fullName>
    </submittedName>
</protein>
<feature type="region of interest" description="Disordered" evidence="1">
    <location>
        <begin position="35"/>
        <end position="67"/>
    </location>
</feature>
<dbReference type="Proteomes" id="UP001219525">
    <property type="component" value="Unassembled WGS sequence"/>
</dbReference>
<dbReference type="EMBL" id="JARJCW010000054">
    <property type="protein sequence ID" value="KAJ7202620.1"/>
    <property type="molecule type" value="Genomic_DNA"/>
</dbReference>
<evidence type="ECO:0000313" key="3">
    <source>
        <dbReference type="Proteomes" id="UP001219525"/>
    </source>
</evidence>
<name>A0AAD6Y5K6_9AGAR</name>
<feature type="region of interest" description="Disordered" evidence="1">
    <location>
        <begin position="86"/>
        <end position="106"/>
    </location>
</feature>
<keyword evidence="3" id="KW-1185">Reference proteome</keyword>
<evidence type="ECO:0000313" key="2">
    <source>
        <dbReference type="EMBL" id="KAJ7202620.1"/>
    </source>
</evidence>
<feature type="region of interest" description="Disordered" evidence="1">
    <location>
        <begin position="210"/>
        <end position="246"/>
    </location>
</feature>
<accession>A0AAD6Y5K6</accession>
<proteinExistence type="predicted"/>
<dbReference type="AlphaFoldDB" id="A0AAD6Y5K6"/>
<organism evidence="2 3">
    <name type="scientific">Mycena pura</name>
    <dbReference type="NCBI Taxonomy" id="153505"/>
    <lineage>
        <taxon>Eukaryota</taxon>
        <taxon>Fungi</taxon>
        <taxon>Dikarya</taxon>
        <taxon>Basidiomycota</taxon>
        <taxon>Agaricomycotina</taxon>
        <taxon>Agaricomycetes</taxon>
        <taxon>Agaricomycetidae</taxon>
        <taxon>Agaricales</taxon>
        <taxon>Marasmiineae</taxon>
        <taxon>Mycenaceae</taxon>
        <taxon>Mycena</taxon>
    </lineage>
</organism>
<sequence length="246" mass="26630">MICTLRPRALPGGEPLPIRLNVKDRMEPQITTLSWPHESEPHCTPSPLKAGARDSDAPSTPRAARATNVPRRLYATERCGSTLSDDTDTDFFHRPAANPHVSPTQLPPLCDAEDSDDEFFVATQADDAEESSDGSNDVVLARGGYEPSPEARALFGLDYASDDEVSGDSYSKTETWLAAVSPEPSSPAAQATYQFEFILPADAPVFPRAEAPEVSSSPVRARPLAPSVAANRPLYHPRPSDDDLFE</sequence>